<name>A0ABR9G8P2_9GAMM</name>
<evidence type="ECO:0000313" key="4">
    <source>
        <dbReference type="Proteomes" id="UP000651010"/>
    </source>
</evidence>
<feature type="region of interest" description="Disordered" evidence="1">
    <location>
        <begin position="79"/>
        <end position="116"/>
    </location>
</feature>
<dbReference type="EMBL" id="JACZZA010000003">
    <property type="protein sequence ID" value="MBE1160408.1"/>
    <property type="molecule type" value="Genomic_DNA"/>
</dbReference>
<feature type="compositionally biased region" description="Low complexity" evidence="1">
    <location>
        <begin position="79"/>
        <end position="90"/>
    </location>
</feature>
<evidence type="ECO:0000313" key="3">
    <source>
        <dbReference type="EMBL" id="MBE1160408.1"/>
    </source>
</evidence>
<evidence type="ECO:0000256" key="1">
    <source>
        <dbReference type="SAM" id="MobiDB-lite"/>
    </source>
</evidence>
<feature type="chain" id="PRO_5045990472" description="Fap" evidence="2">
    <location>
        <begin position="34"/>
        <end position="180"/>
    </location>
</feature>
<reference evidence="3 4" key="1">
    <citation type="submission" date="2020-09" db="EMBL/GenBank/DDBJ databases">
        <title>Dyella sp. 7MK23 isolated from forest soil.</title>
        <authorList>
            <person name="Fu J."/>
        </authorList>
    </citation>
    <scope>NUCLEOTIDE SEQUENCE [LARGE SCALE GENOMIC DNA]</scope>
    <source>
        <strain evidence="3 4">7MK23</strain>
    </source>
</reference>
<proteinExistence type="predicted"/>
<accession>A0ABR9G8P2</accession>
<sequence>MDSSHQRNHRQACRCVCALALFMTMLVPAAAFADGAHVAQKAQPGDIVLIRNVATRPADRNPTAPGMALMVNASPNPQLGNALNGNGNAGEMTDSEIGDLTAGAVGGRGTGGQGGMQRSLTVALGVNGGGNNTGAVSAGNGVSNLVSGPAGAAGSVADSTRGIGEQVSNAVSQIPMLGGH</sequence>
<feature type="signal peptide" evidence="2">
    <location>
        <begin position="1"/>
        <end position="33"/>
    </location>
</feature>
<gene>
    <name evidence="3" type="ORF">IGX34_08400</name>
</gene>
<comment type="caution">
    <text evidence="3">The sequence shown here is derived from an EMBL/GenBank/DDBJ whole genome shotgun (WGS) entry which is preliminary data.</text>
</comment>
<keyword evidence="4" id="KW-1185">Reference proteome</keyword>
<dbReference type="RefSeq" id="WP_192555254.1">
    <property type="nucleotide sequence ID" value="NZ_JACZZA010000003.1"/>
</dbReference>
<protein>
    <recommendedName>
        <fullName evidence="5">Fap</fullName>
    </recommendedName>
</protein>
<evidence type="ECO:0000256" key="2">
    <source>
        <dbReference type="SAM" id="SignalP"/>
    </source>
</evidence>
<dbReference type="Proteomes" id="UP000651010">
    <property type="component" value="Unassembled WGS sequence"/>
</dbReference>
<keyword evidence="2" id="KW-0732">Signal</keyword>
<evidence type="ECO:0008006" key="5">
    <source>
        <dbReference type="Google" id="ProtNLM"/>
    </source>
</evidence>
<organism evidence="3 4">
    <name type="scientific">Dyella acidiphila</name>
    <dbReference type="NCBI Taxonomy" id="2775866"/>
    <lineage>
        <taxon>Bacteria</taxon>
        <taxon>Pseudomonadati</taxon>
        <taxon>Pseudomonadota</taxon>
        <taxon>Gammaproteobacteria</taxon>
        <taxon>Lysobacterales</taxon>
        <taxon>Rhodanobacteraceae</taxon>
        <taxon>Dyella</taxon>
    </lineage>
</organism>
<feature type="compositionally biased region" description="Gly residues" evidence="1">
    <location>
        <begin position="104"/>
        <end position="115"/>
    </location>
</feature>